<proteinExistence type="predicted"/>
<evidence type="ECO:0000313" key="5">
    <source>
        <dbReference type="WBParaSite" id="SBAD_0000491601-mRNA-1"/>
    </source>
</evidence>
<reference evidence="3 4" key="2">
    <citation type="submission" date="2018-11" db="EMBL/GenBank/DDBJ databases">
        <authorList>
            <consortium name="Pathogen Informatics"/>
        </authorList>
    </citation>
    <scope>NUCLEOTIDE SEQUENCE [LARGE SCALE GENOMIC DNA]</scope>
</reference>
<dbReference type="EMBL" id="UZAM01008505">
    <property type="protein sequence ID" value="VDP05239.1"/>
    <property type="molecule type" value="Genomic_DNA"/>
</dbReference>
<sequence>MCCSGKAQYLQSSRVPGKSRIVVSVIERTTWWWKRLRATDRPMVLFRRWINLVITTLRYPLPIYVLLVLFRRPSARPLIDLGHRSASSYTPSSSLSLAGVVVVVVVSIDGVGASESVVITSSWYEQARRCGCVRQIFSQKPLQLGGGQRVIAPRRTTTIAADSSQESPEEGGEICCLATSVQPEVMGNRAGKSHPSRAERQPIRGGYLQAPITRHSR</sequence>
<evidence type="ECO:0000313" key="4">
    <source>
        <dbReference type="Proteomes" id="UP000270296"/>
    </source>
</evidence>
<protein>
    <submittedName>
        <fullName evidence="3 5">Uncharacterized protein</fullName>
    </submittedName>
</protein>
<organism evidence="5">
    <name type="scientific">Soboliphyme baturini</name>
    <dbReference type="NCBI Taxonomy" id="241478"/>
    <lineage>
        <taxon>Eukaryota</taxon>
        <taxon>Metazoa</taxon>
        <taxon>Ecdysozoa</taxon>
        <taxon>Nematoda</taxon>
        <taxon>Enoplea</taxon>
        <taxon>Dorylaimia</taxon>
        <taxon>Dioctophymatida</taxon>
        <taxon>Dioctophymatoidea</taxon>
        <taxon>Soboliphymatidae</taxon>
        <taxon>Soboliphyme</taxon>
    </lineage>
</organism>
<keyword evidence="2" id="KW-0472">Membrane</keyword>
<dbReference type="Proteomes" id="UP000270296">
    <property type="component" value="Unassembled WGS sequence"/>
</dbReference>
<evidence type="ECO:0000256" key="1">
    <source>
        <dbReference type="SAM" id="MobiDB-lite"/>
    </source>
</evidence>
<reference evidence="5" key="1">
    <citation type="submission" date="2016-06" db="UniProtKB">
        <authorList>
            <consortium name="WormBaseParasite"/>
        </authorList>
    </citation>
    <scope>IDENTIFICATION</scope>
</reference>
<evidence type="ECO:0000313" key="3">
    <source>
        <dbReference type="EMBL" id="VDP05239.1"/>
    </source>
</evidence>
<dbReference type="AlphaFoldDB" id="A0A183IM74"/>
<feature type="region of interest" description="Disordered" evidence="1">
    <location>
        <begin position="186"/>
        <end position="217"/>
    </location>
</feature>
<feature type="transmembrane region" description="Helical" evidence="2">
    <location>
        <begin position="49"/>
        <end position="70"/>
    </location>
</feature>
<keyword evidence="2" id="KW-1133">Transmembrane helix</keyword>
<keyword evidence="4" id="KW-1185">Reference proteome</keyword>
<gene>
    <name evidence="3" type="ORF">SBAD_LOCUS4720</name>
</gene>
<dbReference type="WBParaSite" id="SBAD_0000491601-mRNA-1">
    <property type="protein sequence ID" value="SBAD_0000491601-mRNA-1"/>
    <property type="gene ID" value="SBAD_0000491601"/>
</dbReference>
<accession>A0A183IM74</accession>
<evidence type="ECO:0000256" key="2">
    <source>
        <dbReference type="SAM" id="Phobius"/>
    </source>
</evidence>
<name>A0A183IM74_9BILA</name>
<keyword evidence="2" id="KW-0812">Transmembrane</keyword>